<dbReference type="PANTHER" id="PTHR46145:SF4">
    <property type="entry name" value="HEPARANASE"/>
    <property type="match status" value="1"/>
</dbReference>
<evidence type="ECO:0000256" key="2">
    <source>
        <dbReference type="SAM" id="Phobius"/>
    </source>
</evidence>
<reference evidence="3" key="1">
    <citation type="journal article" date="2023" name="PLoS Negl. Trop. Dis.">
        <title>A genome sequence for Biomphalaria pfeifferi, the major vector snail for the human-infecting parasite Schistosoma mansoni.</title>
        <authorList>
            <person name="Bu L."/>
            <person name="Lu L."/>
            <person name="Laidemitt M.R."/>
            <person name="Zhang S.M."/>
            <person name="Mutuku M."/>
            <person name="Mkoji G."/>
            <person name="Steinauer M."/>
            <person name="Loker E.S."/>
        </authorList>
    </citation>
    <scope>NUCLEOTIDE SEQUENCE</scope>
    <source>
        <strain evidence="3">KasaAsao</strain>
    </source>
</reference>
<protein>
    <submittedName>
        <fullName evidence="3">Heparanase</fullName>
    </submittedName>
</protein>
<keyword evidence="2" id="KW-1133">Transmembrane helix</keyword>
<feature type="transmembrane region" description="Helical" evidence="2">
    <location>
        <begin position="629"/>
        <end position="652"/>
    </location>
</feature>
<dbReference type="GO" id="GO:0016798">
    <property type="term" value="F:hydrolase activity, acting on glycosyl bonds"/>
    <property type="evidence" value="ECO:0007669"/>
    <property type="project" value="InterPro"/>
</dbReference>
<comment type="caution">
    <text evidence="3">The sequence shown here is derived from an EMBL/GenBank/DDBJ whole genome shotgun (WGS) entry which is preliminary data.</text>
</comment>
<evidence type="ECO:0000256" key="1">
    <source>
        <dbReference type="ARBA" id="ARBA00009800"/>
    </source>
</evidence>
<dbReference type="InterPro" id="IPR005199">
    <property type="entry name" value="Glyco_hydro_79"/>
</dbReference>
<sequence length="654" mass="75387">MTSYRINGYLALLIFVDLKRQTCQVFSGKKNLRRMTNKSTFRKLFVGFLWSNLLFNQVDSLNRLSLTVDTSVSIFNCNRAFLSFNFPHYIFKWNAFNFSAPRAILLASEMKYSSLRIYGTPIFTPQDKSQFERDKKLVWGSMLKDDTESFHDPDIFIISLMDWSKIMKFIEAVGWKLMMDFTAVMHSNGRWISRYALTFLELCTRFKLEIPEFQLGNEPSMYHDRLNINATTVVRDFKFFGEILKNKFELYKYSRIIGPDVAQFRRSKLFFESFLREGGCKYIDEVSFHHYNFGRNAQLNVYRNPRILDNFKRDIAIGMDLMKKYNCRKRLRLTEAASSFGGGIKGLSDTFVAGFTWMDKLGLSALAGITRIYRHTFFGSSYGVVDAKTLMPNPDYYLSLLFKRFVEGPVLIVNSRLPRAIRAYANCARDYVTGSLVIYLMNLNNNVQLVNLTQFSQKDVMAYMFTAHGGDLQSKRVMLNNEELVMEGDNLPIMKERRLRGEDIELSPLSYAFLIVNRADVPACLNYFNGNNIRSTRRTTSKLQTREEAETVDSLTTTIPPKNTTPLIDLQNTTDSSINEALNTSFNMQVGTTNSTTSLQFHFPEAFSVLNSDYELEEQTLTPGNTSVYLHPGCIILCCLYCLYCSISHILMAY</sequence>
<dbReference type="GO" id="GO:0031012">
    <property type="term" value="C:extracellular matrix"/>
    <property type="evidence" value="ECO:0007669"/>
    <property type="project" value="TreeGrafter"/>
</dbReference>
<dbReference type="PANTHER" id="PTHR46145">
    <property type="entry name" value="HEPARANASE"/>
    <property type="match status" value="1"/>
</dbReference>
<dbReference type="EMBL" id="JASAOG010000273">
    <property type="protein sequence ID" value="KAK0041496.1"/>
    <property type="molecule type" value="Genomic_DNA"/>
</dbReference>
<reference evidence="3" key="2">
    <citation type="submission" date="2023-04" db="EMBL/GenBank/DDBJ databases">
        <authorList>
            <person name="Bu L."/>
            <person name="Lu L."/>
            <person name="Laidemitt M.R."/>
            <person name="Zhang S.M."/>
            <person name="Mutuku M."/>
            <person name="Mkoji G."/>
            <person name="Steinauer M."/>
            <person name="Loker E.S."/>
        </authorList>
    </citation>
    <scope>NUCLEOTIDE SEQUENCE</scope>
    <source>
        <strain evidence="3">KasaAsao</strain>
        <tissue evidence="3">Whole Snail</tissue>
    </source>
</reference>
<dbReference type="SUPFAM" id="SSF51445">
    <property type="entry name" value="(Trans)glycosidases"/>
    <property type="match status" value="1"/>
</dbReference>
<keyword evidence="2" id="KW-0812">Transmembrane</keyword>
<keyword evidence="4" id="KW-1185">Reference proteome</keyword>
<gene>
    <name evidence="3" type="ORF">Bpfe_029059</name>
</gene>
<accession>A0AAD8EWB7</accession>
<dbReference type="GO" id="GO:0016020">
    <property type="term" value="C:membrane"/>
    <property type="evidence" value="ECO:0007669"/>
    <property type="project" value="InterPro"/>
</dbReference>
<dbReference type="Pfam" id="PF03662">
    <property type="entry name" value="Glyco_hydro_79n"/>
    <property type="match status" value="1"/>
</dbReference>
<dbReference type="Gene3D" id="3.20.20.80">
    <property type="entry name" value="Glycosidases"/>
    <property type="match status" value="1"/>
</dbReference>
<dbReference type="GO" id="GO:0005615">
    <property type="term" value="C:extracellular space"/>
    <property type="evidence" value="ECO:0007669"/>
    <property type="project" value="TreeGrafter"/>
</dbReference>
<name>A0AAD8EWB7_BIOPF</name>
<proteinExistence type="inferred from homology"/>
<comment type="similarity">
    <text evidence="1">Belongs to the glycosyl hydrolase 79 family.</text>
</comment>
<dbReference type="Proteomes" id="UP001233172">
    <property type="component" value="Unassembled WGS sequence"/>
</dbReference>
<keyword evidence="2" id="KW-0472">Membrane</keyword>
<evidence type="ECO:0000313" key="4">
    <source>
        <dbReference type="Proteomes" id="UP001233172"/>
    </source>
</evidence>
<evidence type="ECO:0000313" key="3">
    <source>
        <dbReference type="EMBL" id="KAK0041496.1"/>
    </source>
</evidence>
<organism evidence="3 4">
    <name type="scientific">Biomphalaria pfeifferi</name>
    <name type="common">Bloodfluke planorb</name>
    <name type="synonym">Freshwater snail</name>
    <dbReference type="NCBI Taxonomy" id="112525"/>
    <lineage>
        <taxon>Eukaryota</taxon>
        <taxon>Metazoa</taxon>
        <taxon>Spiralia</taxon>
        <taxon>Lophotrochozoa</taxon>
        <taxon>Mollusca</taxon>
        <taxon>Gastropoda</taxon>
        <taxon>Heterobranchia</taxon>
        <taxon>Euthyneura</taxon>
        <taxon>Panpulmonata</taxon>
        <taxon>Hygrophila</taxon>
        <taxon>Lymnaeoidea</taxon>
        <taxon>Planorbidae</taxon>
        <taxon>Biomphalaria</taxon>
    </lineage>
</organism>
<dbReference type="AlphaFoldDB" id="A0AAD8EWB7"/>
<dbReference type="InterPro" id="IPR017853">
    <property type="entry name" value="GH"/>
</dbReference>